<keyword evidence="3" id="KW-1185">Reference proteome</keyword>
<dbReference type="AlphaFoldDB" id="A0A4Y2FBV3"/>
<feature type="region of interest" description="Disordered" evidence="1">
    <location>
        <begin position="1"/>
        <end position="26"/>
    </location>
</feature>
<comment type="caution">
    <text evidence="2">The sequence shown here is derived from an EMBL/GenBank/DDBJ whole genome shotgun (WGS) entry which is preliminary data.</text>
</comment>
<protein>
    <submittedName>
        <fullName evidence="2">Uncharacterized protein</fullName>
    </submittedName>
</protein>
<reference evidence="2 3" key="1">
    <citation type="journal article" date="2019" name="Sci. Rep.">
        <title>Orb-weaving spider Araneus ventricosus genome elucidates the spidroin gene catalogue.</title>
        <authorList>
            <person name="Kono N."/>
            <person name="Nakamura H."/>
            <person name="Ohtoshi R."/>
            <person name="Moran D.A.P."/>
            <person name="Shinohara A."/>
            <person name="Yoshida Y."/>
            <person name="Fujiwara M."/>
            <person name="Mori M."/>
            <person name="Tomita M."/>
            <person name="Arakawa K."/>
        </authorList>
    </citation>
    <scope>NUCLEOTIDE SEQUENCE [LARGE SCALE GENOMIC DNA]</scope>
</reference>
<organism evidence="2 3">
    <name type="scientific">Araneus ventricosus</name>
    <name type="common">Orbweaver spider</name>
    <name type="synonym">Epeira ventricosa</name>
    <dbReference type="NCBI Taxonomy" id="182803"/>
    <lineage>
        <taxon>Eukaryota</taxon>
        <taxon>Metazoa</taxon>
        <taxon>Ecdysozoa</taxon>
        <taxon>Arthropoda</taxon>
        <taxon>Chelicerata</taxon>
        <taxon>Arachnida</taxon>
        <taxon>Araneae</taxon>
        <taxon>Araneomorphae</taxon>
        <taxon>Entelegynae</taxon>
        <taxon>Araneoidea</taxon>
        <taxon>Araneidae</taxon>
        <taxon>Araneus</taxon>
    </lineage>
</organism>
<proteinExistence type="predicted"/>
<name>A0A4Y2FBV3_ARAVE</name>
<evidence type="ECO:0000313" key="2">
    <source>
        <dbReference type="EMBL" id="GBM38802.1"/>
    </source>
</evidence>
<dbReference type="EMBL" id="BGPR01000878">
    <property type="protein sequence ID" value="GBM38802.1"/>
    <property type="molecule type" value="Genomic_DNA"/>
</dbReference>
<gene>
    <name evidence="2" type="ORF">AVEN_108744_1</name>
</gene>
<accession>A0A4Y2FBV3</accession>
<evidence type="ECO:0000313" key="3">
    <source>
        <dbReference type="Proteomes" id="UP000499080"/>
    </source>
</evidence>
<sequence>MVREFTSKTENAAQGSQAPNSPVNEGKIEKENGVVLKFGTVVSGSVLNDILKLLAGGDRAGDYMEFPIKNPTFFCSINSLEYTRDLKVNISKIPYCIGKID</sequence>
<dbReference type="Proteomes" id="UP000499080">
    <property type="component" value="Unassembled WGS sequence"/>
</dbReference>
<evidence type="ECO:0000256" key="1">
    <source>
        <dbReference type="SAM" id="MobiDB-lite"/>
    </source>
</evidence>
<feature type="compositionally biased region" description="Polar residues" evidence="1">
    <location>
        <begin position="8"/>
        <end position="23"/>
    </location>
</feature>